<sequence>MTQPRVHRHSGLCINEHRARDQGAIGQMTSQPIILSQNPVIRLYDDVLEQQLLADVQGYLQNTSWKFGAVSFKAPGSYRYWYRHFAGGYDEADTSDCSDALLNEAPVIWKMWSLLEQSIFKDHTLMRCYANGYPYGCEGSAHLDSADPSDYTAVFYSNPTWDPNWSGETVFLTQQPPPDIVAAVLPRPNRLVLFQGNVPHVARGISRVCPLLRITLMFKTKKKVN</sequence>
<dbReference type="Gene3D" id="2.60.120.620">
    <property type="entry name" value="q2cbj1_9rhob like domain"/>
    <property type="match status" value="1"/>
</dbReference>
<accession>A0ABX3XA22</accession>
<comment type="caution">
    <text evidence="2">The sequence shown here is derived from an EMBL/GenBank/DDBJ whole genome shotgun (WGS) entry which is preliminary data.</text>
</comment>
<dbReference type="Pfam" id="PF13640">
    <property type="entry name" value="2OG-FeII_Oxy_3"/>
    <property type="match status" value="1"/>
</dbReference>
<reference evidence="2 3" key="1">
    <citation type="submission" date="2017-03" db="EMBL/GenBank/DDBJ databases">
        <title>Whole genome sequences of fourteen strains of Bradyrhizobium canariense and one strain of Bradyrhizobium japonicum isolated from Lupinus (Papilionoideae: Genisteae) species in Algeria.</title>
        <authorList>
            <person name="Crovadore J."/>
            <person name="Chekireb D."/>
            <person name="Brachmann A."/>
            <person name="Chablais R."/>
            <person name="Cochard B."/>
            <person name="Lefort F."/>
        </authorList>
    </citation>
    <scope>NUCLEOTIDE SEQUENCE [LARGE SCALE GENOMIC DNA]</scope>
    <source>
        <strain evidence="2 3">UBMAN05</strain>
    </source>
</reference>
<evidence type="ECO:0000313" key="2">
    <source>
        <dbReference type="EMBL" id="OSJ34301.1"/>
    </source>
</evidence>
<dbReference type="InterPro" id="IPR044862">
    <property type="entry name" value="Pro_4_hyd_alph_FE2OG_OXY"/>
</dbReference>
<proteinExistence type="predicted"/>
<keyword evidence="3" id="KW-1185">Reference proteome</keyword>
<protein>
    <recommendedName>
        <fullName evidence="1">Prolyl 4-hydroxylase alpha subunit Fe(2+) 2OG dioxygenase domain-containing protein</fullName>
    </recommendedName>
</protein>
<dbReference type="EMBL" id="NAFK01000125">
    <property type="protein sequence ID" value="OSJ34301.1"/>
    <property type="molecule type" value="Genomic_DNA"/>
</dbReference>
<name>A0ABX3XA22_9BRAD</name>
<gene>
    <name evidence="2" type="ORF">BST63_03945</name>
</gene>
<organism evidence="2 3">
    <name type="scientific">Bradyrhizobium canariense</name>
    <dbReference type="NCBI Taxonomy" id="255045"/>
    <lineage>
        <taxon>Bacteria</taxon>
        <taxon>Pseudomonadati</taxon>
        <taxon>Pseudomonadota</taxon>
        <taxon>Alphaproteobacteria</taxon>
        <taxon>Hyphomicrobiales</taxon>
        <taxon>Nitrobacteraceae</taxon>
        <taxon>Bradyrhizobium</taxon>
    </lineage>
</organism>
<dbReference type="PANTHER" id="PTHR35169:SF1">
    <property type="entry name" value="PROLYL 4-HYDROXYLASE ALPHA SUBUNIT FE(2+) 2OG DIOXYGENASE DOMAIN-CONTAINING PROTEIN"/>
    <property type="match status" value="1"/>
</dbReference>
<dbReference type="Proteomes" id="UP000193884">
    <property type="component" value="Unassembled WGS sequence"/>
</dbReference>
<evidence type="ECO:0000259" key="1">
    <source>
        <dbReference type="Pfam" id="PF13640"/>
    </source>
</evidence>
<evidence type="ECO:0000313" key="3">
    <source>
        <dbReference type="Proteomes" id="UP000193884"/>
    </source>
</evidence>
<feature type="domain" description="Prolyl 4-hydroxylase alpha subunit Fe(2+) 2OG dioxygenase" evidence="1">
    <location>
        <begin position="135"/>
        <end position="203"/>
    </location>
</feature>
<dbReference type="PANTHER" id="PTHR35169">
    <property type="entry name" value="FE2OG DIOXYGENASE DOMAIN-CONTAINING PROTEIN"/>
    <property type="match status" value="1"/>
</dbReference>